<organism evidence="1 2">
    <name type="scientific">Hypsizygus marmoreus</name>
    <name type="common">White beech mushroom</name>
    <name type="synonym">Agaricus marmoreus</name>
    <dbReference type="NCBI Taxonomy" id="39966"/>
    <lineage>
        <taxon>Eukaryota</taxon>
        <taxon>Fungi</taxon>
        <taxon>Dikarya</taxon>
        <taxon>Basidiomycota</taxon>
        <taxon>Agaricomycotina</taxon>
        <taxon>Agaricomycetes</taxon>
        <taxon>Agaricomycetidae</taxon>
        <taxon>Agaricales</taxon>
        <taxon>Tricholomatineae</taxon>
        <taxon>Lyophyllaceae</taxon>
        <taxon>Hypsizygus</taxon>
    </lineage>
</organism>
<name>A0A369JFJ6_HYPMA</name>
<comment type="caution">
    <text evidence="1">The sequence shown here is derived from an EMBL/GenBank/DDBJ whole genome shotgun (WGS) entry which is preliminary data.</text>
</comment>
<protein>
    <submittedName>
        <fullName evidence="1">Uncharacterized protein</fullName>
    </submittedName>
</protein>
<accession>A0A369JFJ6</accession>
<reference evidence="1" key="1">
    <citation type="submission" date="2018-04" db="EMBL/GenBank/DDBJ databases">
        <title>Whole genome sequencing of Hypsizygus marmoreus.</title>
        <authorList>
            <person name="Choi I.-G."/>
            <person name="Min B."/>
            <person name="Kim J.-G."/>
            <person name="Kim S."/>
            <person name="Oh Y.-L."/>
            <person name="Kong W.-S."/>
            <person name="Park H."/>
            <person name="Jeong J."/>
            <person name="Song E.-S."/>
        </authorList>
    </citation>
    <scope>NUCLEOTIDE SEQUENCE [LARGE SCALE GENOMIC DNA]</scope>
    <source>
        <strain evidence="1">51987-8</strain>
    </source>
</reference>
<evidence type="ECO:0000313" key="1">
    <source>
        <dbReference type="EMBL" id="RDB17636.1"/>
    </source>
</evidence>
<sequence>MVLTQRIRPRTSTSRLTAPSHCAGRKLSNNWLIFDRKLSVTSCRPFCEEVTKRDGPVTCALPVLPCDPTVACFQPRYVFTHGFDSTILWVTLAIKNEGVSI</sequence>
<dbReference type="EMBL" id="LUEZ02000110">
    <property type="protein sequence ID" value="RDB17636.1"/>
    <property type="molecule type" value="Genomic_DNA"/>
</dbReference>
<evidence type="ECO:0000313" key="2">
    <source>
        <dbReference type="Proteomes" id="UP000076154"/>
    </source>
</evidence>
<dbReference type="Proteomes" id="UP000076154">
    <property type="component" value="Unassembled WGS sequence"/>
</dbReference>
<keyword evidence="2" id="KW-1185">Reference proteome</keyword>
<proteinExistence type="predicted"/>
<dbReference type="AlphaFoldDB" id="A0A369JFJ6"/>
<dbReference type="InParanoid" id="A0A369JFJ6"/>
<gene>
    <name evidence="1" type="ORF">Hypma_001085</name>
</gene>